<dbReference type="AlphaFoldDB" id="M2LEE4"/>
<protein>
    <submittedName>
        <fullName evidence="1">Uncharacterized protein</fullName>
    </submittedName>
</protein>
<proteinExistence type="predicted"/>
<dbReference type="GeneID" id="19110749"/>
<keyword evidence="2" id="KW-1185">Reference proteome</keyword>
<sequence length="67" mass="7463">MSSGAVIRNRVSCASSLTQRRKSLFAWCKGCAVRAEQQVATFRWMLLLRSASAASRAVRFSLSIKVR</sequence>
<evidence type="ECO:0000313" key="1">
    <source>
        <dbReference type="EMBL" id="EMC92372.1"/>
    </source>
</evidence>
<dbReference type="EMBL" id="KB445562">
    <property type="protein sequence ID" value="EMC92372.1"/>
    <property type="molecule type" value="Genomic_DNA"/>
</dbReference>
<name>M2LEE4_BAUPA</name>
<gene>
    <name evidence="1" type="ORF">BAUCODRAFT_286901</name>
</gene>
<dbReference type="KEGG" id="bcom:BAUCODRAFT_286901"/>
<dbReference type="Proteomes" id="UP000011761">
    <property type="component" value="Unassembled WGS sequence"/>
</dbReference>
<organism evidence="1 2">
    <name type="scientific">Baudoinia panamericana (strain UAMH 10762)</name>
    <name type="common">Angels' share fungus</name>
    <name type="synonym">Baudoinia compniacensis (strain UAMH 10762)</name>
    <dbReference type="NCBI Taxonomy" id="717646"/>
    <lineage>
        <taxon>Eukaryota</taxon>
        <taxon>Fungi</taxon>
        <taxon>Dikarya</taxon>
        <taxon>Ascomycota</taxon>
        <taxon>Pezizomycotina</taxon>
        <taxon>Dothideomycetes</taxon>
        <taxon>Dothideomycetidae</taxon>
        <taxon>Mycosphaerellales</taxon>
        <taxon>Teratosphaeriaceae</taxon>
        <taxon>Baudoinia</taxon>
    </lineage>
</organism>
<evidence type="ECO:0000313" key="2">
    <source>
        <dbReference type="Proteomes" id="UP000011761"/>
    </source>
</evidence>
<reference evidence="1 2" key="1">
    <citation type="journal article" date="2012" name="PLoS Pathog.">
        <title>Diverse lifestyles and strategies of plant pathogenesis encoded in the genomes of eighteen Dothideomycetes fungi.</title>
        <authorList>
            <person name="Ohm R.A."/>
            <person name="Feau N."/>
            <person name="Henrissat B."/>
            <person name="Schoch C.L."/>
            <person name="Horwitz B.A."/>
            <person name="Barry K.W."/>
            <person name="Condon B.J."/>
            <person name="Copeland A.C."/>
            <person name="Dhillon B."/>
            <person name="Glaser F."/>
            <person name="Hesse C.N."/>
            <person name="Kosti I."/>
            <person name="LaButti K."/>
            <person name="Lindquist E.A."/>
            <person name="Lucas S."/>
            <person name="Salamov A.A."/>
            <person name="Bradshaw R.E."/>
            <person name="Ciuffetti L."/>
            <person name="Hamelin R.C."/>
            <person name="Kema G.H.J."/>
            <person name="Lawrence C."/>
            <person name="Scott J.A."/>
            <person name="Spatafora J.W."/>
            <person name="Turgeon B.G."/>
            <person name="de Wit P.J.G.M."/>
            <person name="Zhong S."/>
            <person name="Goodwin S.B."/>
            <person name="Grigoriev I.V."/>
        </authorList>
    </citation>
    <scope>NUCLEOTIDE SEQUENCE [LARGE SCALE GENOMIC DNA]</scope>
    <source>
        <strain evidence="1 2">UAMH 10762</strain>
    </source>
</reference>
<dbReference type="RefSeq" id="XP_007680742.1">
    <property type="nucleotide sequence ID" value="XM_007682552.1"/>
</dbReference>
<dbReference type="HOGENOM" id="CLU_2811930_0_0_1"/>
<accession>M2LEE4</accession>